<evidence type="ECO:0000256" key="4">
    <source>
        <dbReference type="ARBA" id="ARBA00022840"/>
    </source>
</evidence>
<feature type="domain" description="ABC transporter" evidence="6">
    <location>
        <begin position="2"/>
        <end position="232"/>
    </location>
</feature>
<proteinExistence type="inferred from homology"/>
<keyword evidence="2" id="KW-0813">Transport</keyword>
<dbReference type="RefSeq" id="WP_188898016.1">
    <property type="nucleotide sequence ID" value="NZ_BMKS01000001.1"/>
</dbReference>
<evidence type="ECO:0000259" key="6">
    <source>
        <dbReference type="PROSITE" id="PS50893"/>
    </source>
</evidence>
<dbReference type="GO" id="GO:0015658">
    <property type="term" value="F:branched-chain amino acid transmembrane transporter activity"/>
    <property type="evidence" value="ECO:0007669"/>
    <property type="project" value="TreeGrafter"/>
</dbReference>
<keyword evidence="5" id="KW-0029">Amino-acid transport</keyword>
<dbReference type="PROSITE" id="PS00211">
    <property type="entry name" value="ABC_TRANSPORTER_1"/>
    <property type="match status" value="1"/>
</dbReference>
<dbReference type="InterPro" id="IPR003593">
    <property type="entry name" value="AAA+_ATPase"/>
</dbReference>
<name>A0A8J2Z8I8_9PROT</name>
<sequence>MLEVEHLAVSYGPTRILEDVSFAVPEGQVVSLLGGNGSGKTTVLNALCGMVRPDGGSARIAGEDCTGRRPDEILRRGVAQVPQGREVFATMTVAENLEMGAYARRDRDGVRRDTERVLALFPRLREKARRRAGTLSGGEQQMLAVARAMMSGPRLLLMDEPSVGLAPAVLGDMVATIRALRAEGMTILLVEQNVGVAAAVADTAHVLRGGRIVHSGPAARLLGDEEVLRSYLG</sequence>
<protein>
    <submittedName>
        <fullName evidence="7">ABC transporter ATP-binding protein</fullName>
    </submittedName>
</protein>
<dbReference type="GO" id="GO:0016887">
    <property type="term" value="F:ATP hydrolysis activity"/>
    <property type="evidence" value="ECO:0007669"/>
    <property type="project" value="InterPro"/>
</dbReference>
<dbReference type="Pfam" id="PF00005">
    <property type="entry name" value="ABC_tran"/>
    <property type="match status" value="1"/>
</dbReference>
<dbReference type="InterPro" id="IPR052156">
    <property type="entry name" value="BCAA_Transport_ATP-bd_LivF"/>
</dbReference>
<dbReference type="CDD" id="cd03224">
    <property type="entry name" value="ABC_TM1139_LivF_branched"/>
    <property type="match status" value="1"/>
</dbReference>
<dbReference type="SUPFAM" id="SSF52540">
    <property type="entry name" value="P-loop containing nucleoside triphosphate hydrolases"/>
    <property type="match status" value="1"/>
</dbReference>
<evidence type="ECO:0000256" key="2">
    <source>
        <dbReference type="ARBA" id="ARBA00022448"/>
    </source>
</evidence>
<dbReference type="InterPro" id="IPR017871">
    <property type="entry name" value="ABC_transporter-like_CS"/>
</dbReference>
<reference evidence="7 8" key="1">
    <citation type="journal article" date="2014" name="Int. J. Syst. Evol. Microbiol.">
        <title>Complete genome sequence of Corynebacterium casei LMG S-19264T (=DSM 44701T), isolated from a smear-ripened cheese.</title>
        <authorList>
            <consortium name="US DOE Joint Genome Institute (JGI-PGF)"/>
            <person name="Walter F."/>
            <person name="Albersmeier A."/>
            <person name="Kalinowski J."/>
            <person name="Ruckert C."/>
        </authorList>
    </citation>
    <scope>NUCLEOTIDE SEQUENCE [LARGE SCALE GENOMIC DNA]</scope>
    <source>
        <strain evidence="7 8">CGMCC 1.16330</strain>
    </source>
</reference>
<accession>A0A8J2Z8I8</accession>
<dbReference type="PANTHER" id="PTHR43820:SF4">
    <property type="entry name" value="HIGH-AFFINITY BRANCHED-CHAIN AMINO ACID TRANSPORT ATP-BINDING PROTEIN LIVF"/>
    <property type="match status" value="1"/>
</dbReference>
<evidence type="ECO:0000256" key="1">
    <source>
        <dbReference type="ARBA" id="ARBA00005417"/>
    </source>
</evidence>
<evidence type="ECO:0000256" key="3">
    <source>
        <dbReference type="ARBA" id="ARBA00022741"/>
    </source>
</evidence>
<dbReference type="GO" id="GO:0015807">
    <property type="term" value="P:L-amino acid transport"/>
    <property type="evidence" value="ECO:0007669"/>
    <property type="project" value="TreeGrafter"/>
</dbReference>
<dbReference type="PANTHER" id="PTHR43820">
    <property type="entry name" value="HIGH-AFFINITY BRANCHED-CHAIN AMINO ACID TRANSPORT ATP-BINDING PROTEIN LIVF"/>
    <property type="match status" value="1"/>
</dbReference>
<evidence type="ECO:0000313" key="8">
    <source>
        <dbReference type="Proteomes" id="UP000597507"/>
    </source>
</evidence>
<dbReference type="InterPro" id="IPR027417">
    <property type="entry name" value="P-loop_NTPase"/>
</dbReference>
<dbReference type="AlphaFoldDB" id="A0A8J2Z8I8"/>
<dbReference type="InterPro" id="IPR003439">
    <property type="entry name" value="ABC_transporter-like_ATP-bd"/>
</dbReference>
<organism evidence="7 8">
    <name type="scientific">Caldovatus sediminis</name>
    <dbReference type="NCBI Taxonomy" id="2041189"/>
    <lineage>
        <taxon>Bacteria</taxon>
        <taxon>Pseudomonadati</taxon>
        <taxon>Pseudomonadota</taxon>
        <taxon>Alphaproteobacteria</taxon>
        <taxon>Acetobacterales</taxon>
        <taxon>Roseomonadaceae</taxon>
        <taxon>Caldovatus</taxon>
    </lineage>
</organism>
<gene>
    <name evidence="7" type="ORF">GCM10010964_04680</name>
</gene>
<comment type="similarity">
    <text evidence="1">Belongs to the ABC transporter superfamily.</text>
</comment>
<evidence type="ECO:0000256" key="5">
    <source>
        <dbReference type="ARBA" id="ARBA00022970"/>
    </source>
</evidence>
<evidence type="ECO:0000313" key="7">
    <source>
        <dbReference type="EMBL" id="GGG19507.1"/>
    </source>
</evidence>
<dbReference type="EMBL" id="BMKS01000001">
    <property type="protein sequence ID" value="GGG19507.1"/>
    <property type="molecule type" value="Genomic_DNA"/>
</dbReference>
<dbReference type="Proteomes" id="UP000597507">
    <property type="component" value="Unassembled WGS sequence"/>
</dbReference>
<comment type="caution">
    <text evidence="7">The sequence shown here is derived from an EMBL/GenBank/DDBJ whole genome shotgun (WGS) entry which is preliminary data.</text>
</comment>
<dbReference type="PROSITE" id="PS50893">
    <property type="entry name" value="ABC_TRANSPORTER_2"/>
    <property type="match status" value="1"/>
</dbReference>
<dbReference type="SMART" id="SM00382">
    <property type="entry name" value="AAA"/>
    <property type="match status" value="1"/>
</dbReference>
<keyword evidence="4 7" id="KW-0067">ATP-binding</keyword>
<keyword evidence="3" id="KW-0547">Nucleotide-binding</keyword>
<keyword evidence="8" id="KW-1185">Reference proteome</keyword>
<dbReference type="GO" id="GO:0005524">
    <property type="term" value="F:ATP binding"/>
    <property type="evidence" value="ECO:0007669"/>
    <property type="project" value="UniProtKB-KW"/>
</dbReference>
<dbReference type="Gene3D" id="3.40.50.300">
    <property type="entry name" value="P-loop containing nucleotide triphosphate hydrolases"/>
    <property type="match status" value="1"/>
</dbReference>